<dbReference type="AlphaFoldDB" id="A0AAW1PTY5"/>
<keyword evidence="2" id="KW-0472">Membrane</keyword>
<sequence length="282" mass="30079">MKRTAKVRGLAGGNQAHVPSVPKKDLRAAGVTGALAAGRSTGGNSTVVICPDVAPFECTPDHPAVLQVTPGYDLYPCQDYWNAYDYPCPGSTRKSTCTFDLSTVNVTEELVASYLADKCDNTAGCQAFTYIAAYHLAFLKGANSGETFHVEERCTTDNKTSLWVKTSSAKPFPGKSHTGAIVGSVIGVLLALALAAVAAYAFHNNLWCFANWRASWYNRADGNKKMPSMPSVALPSWMPGAGKRASAAPMSGHNPMSHERMHDVEMPKSSNAAVAMPSWTSN</sequence>
<gene>
    <name evidence="3" type="ORF">WJX72_009815</name>
</gene>
<keyword evidence="4" id="KW-1185">Reference proteome</keyword>
<evidence type="ECO:0000256" key="1">
    <source>
        <dbReference type="SAM" id="MobiDB-lite"/>
    </source>
</evidence>
<evidence type="ECO:0000313" key="3">
    <source>
        <dbReference type="EMBL" id="KAK9817121.1"/>
    </source>
</evidence>
<keyword evidence="2" id="KW-1133">Transmembrane helix</keyword>
<reference evidence="3 4" key="1">
    <citation type="journal article" date="2024" name="Nat. Commun.">
        <title>Phylogenomics reveals the evolutionary origins of lichenization in chlorophyte algae.</title>
        <authorList>
            <person name="Puginier C."/>
            <person name="Libourel C."/>
            <person name="Otte J."/>
            <person name="Skaloud P."/>
            <person name="Haon M."/>
            <person name="Grisel S."/>
            <person name="Petersen M."/>
            <person name="Berrin J.G."/>
            <person name="Delaux P.M."/>
            <person name="Dal Grande F."/>
            <person name="Keller J."/>
        </authorList>
    </citation>
    <scope>NUCLEOTIDE SEQUENCE [LARGE SCALE GENOMIC DNA]</scope>
    <source>
        <strain evidence="3 4">SAG 2043</strain>
    </source>
</reference>
<name>A0AAW1PTY5_9CHLO</name>
<evidence type="ECO:0000256" key="2">
    <source>
        <dbReference type="SAM" id="Phobius"/>
    </source>
</evidence>
<feature type="transmembrane region" description="Helical" evidence="2">
    <location>
        <begin position="180"/>
        <end position="202"/>
    </location>
</feature>
<protein>
    <submittedName>
        <fullName evidence="3">Uncharacterized protein</fullName>
    </submittedName>
</protein>
<feature type="region of interest" description="Disordered" evidence="1">
    <location>
        <begin position="1"/>
        <end position="20"/>
    </location>
</feature>
<comment type="caution">
    <text evidence="3">The sequence shown here is derived from an EMBL/GenBank/DDBJ whole genome shotgun (WGS) entry which is preliminary data.</text>
</comment>
<dbReference type="Proteomes" id="UP001489004">
    <property type="component" value="Unassembled WGS sequence"/>
</dbReference>
<keyword evidence="2" id="KW-0812">Transmembrane</keyword>
<organism evidence="3 4">
    <name type="scientific">[Myrmecia] bisecta</name>
    <dbReference type="NCBI Taxonomy" id="41462"/>
    <lineage>
        <taxon>Eukaryota</taxon>
        <taxon>Viridiplantae</taxon>
        <taxon>Chlorophyta</taxon>
        <taxon>core chlorophytes</taxon>
        <taxon>Trebouxiophyceae</taxon>
        <taxon>Trebouxiales</taxon>
        <taxon>Trebouxiaceae</taxon>
        <taxon>Myrmecia</taxon>
    </lineage>
</organism>
<evidence type="ECO:0000313" key="4">
    <source>
        <dbReference type="Proteomes" id="UP001489004"/>
    </source>
</evidence>
<dbReference type="EMBL" id="JALJOR010000005">
    <property type="protein sequence ID" value="KAK9817121.1"/>
    <property type="molecule type" value="Genomic_DNA"/>
</dbReference>
<proteinExistence type="predicted"/>
<accession>A0AAW1PTY5</accession>